<evidence type="ECO:0000313" key="2">
    <source>
        <dbReference type="EMBL" id="APU01744.1"/>
    </source>
</evidence>
<keyword evidence="1" id="KW-0472">Membrane</keyword>
<evidence type="ECO:0000313" key="3">
    <source>
        <dbReference type="Proteomes" id="UP000225215"/>
    </source>
</evidence>
<reference evidence="2 3" key="1">
    <citation type="journal article" date="2017" name="Sci. Rep.">
        <title>Characterization and diversity of phages infecting Aeromonas salmonicida subsp. salmonicida.</title>
        <authorList>
            <person name="Vincent A.T."/>
            <person name="Paquet V.E."/>
            <person name="Bernatchez A."/>
            <person name="Tremblay D.M."/>
            <person name="Moineau S."/>
            <person name="Charette S.J."/>
        </authorList>
    </citation>
    <scope>NUCLEOTIDE SEQUENCE [LARGE SCALE GENOMIC DNA]</scope>
</reference>
<keyword evidence="1" id="KW-0812">Transmembrane</keyword>
<accession>A0A219YCK3</accession>
<protein>
    <submittedName>
        <fullName evidence="2">Uncharacterized protein</fullName>
    </submittedName>
</protein>
<sequence length="72" mass="8650">MWLFKMFNFMVKLAVKHVIPFFFYFGFWALNVYNCVMIPGLADEAVYRFYAAVFFPVGILWGMKDAFVMYFM</sequence>
<feature type="transmembrane region" description="Helical" evidence="1">
    <location>
        <begin position="21"/>
        <end position="39"/>
    </location>
</feature>
<evidence type="ECO:0000256" key="1">
    <source>
        <dbReference type="SAM" id="Phobius"/>
    </source>
</evidence>
<dbReference type="Proteomes" id="UP000225215">
    <property type="component" value="Segment"/>
</dbReference>
<keyword evidence="1" id="KW-1133">Transmembrane helix</keyword>
<dbReference type="EMBL" id="KY290955">
    <property type="protein sequence ID" value="APU01744.1"/>
    <property type="molecule type" value="Genomic_DNA"/>
</dbReference>
<name>A0A219YCK3_9CAUD</name>
<organism evidence="2 3">
    <name type="scientific">Aeromonas phage 65.2</name>
    <dbReference type="NCBI Taxonomy" id="1932896"/>
    <lineage>
        <taxon>Viruses</taxon>
        <taxon>Duplodnaviria</taxon>
        <taxon>Heunggongvirae</taxon>
        <taxon>Uroviricota</taxon>
        <taxon>Caudoviricetes</taxon>
        <taxon>Pantevenvirales</taxon>
        <taxon>Straboviridae</taxon>
        <taxon>Emmerichvirinae</taxon>
        <taxon>Ishigurovirus</taxon>
        <taxon>Ishigurovirus osborne</taxon>
    </lineage>
</organism>
<proteinExistence type="predicted"/>
<feature type="transmembrane region" description="Helical" evidence="1">
    <location>
        <begin position="45"/>
        <end position="63"/>
    </location>
</feature>